<accession>A0A7W4QDT9</accession>
<evidence type="ECO:0000256" key="6">
    <source>
        <dbReference type="SAM" id="Coils"/>
    </source>
</evidence>
<dbReference type="GO" id="GO:0016787">
    <property type="term" value="F:hydrolase activity"/>
    <property type="evidence" value="ECO:0007669"/>
    <property type="project" value="UniProtKB-KW"/>
</dbReference>
<sequence>MQQGFLKRSKIPYDLVTKKLNAWYMAIKSDLVEEAERIKVEAEAELANMEENQDALLYYQLLEFRHEIMLSYMKSKNMDSLENAYETLREIESQGQLTGMLEYYFYFFMGMYEFRRKELTTAISAYRIAEKKLFEVEDEIERAEFFFKVAHVYYYMKQTYFSLNYANRALEIFKQYDAYAVQTIRCQNIIAGNLIDSLDYERALDVFRDTLRIAELVGADYLIGMSQMNIGICYDYIGEYDKAAKYLQTSLEFFEKTEHVFLTKTLFNIVNVKTKQKALAEALLYLKKGRSIAKKYGDSEYEAKFKIIEGLYFSDDEYSLIEEAFSYLNKKRMFGDIENFAIRVADYFYEEGDLSRSNEYYRLSIEARRKIKKGEIINENQPDFVYSHFIG</sequence>
<keyword evidence="4" id="KW-0802">TPR repeat</keyword>
<dbReference type="RefSeq" id="WP_128974181.1">
    <property type="nucleotide sequence ID" value="NZ_CP063687.1"/>
</dbReference>
<dbReference type="AlphaFoldDB" id="A0A7W4QDT9"/>
<dbReference type="EMBL" id="CP063687">
    <property type="protein sequence ID" value="QOY26202.1"/>
    <property type="molecule type" value="Genomic_DNA"/>
</dbReference>
<name>A0A7W4QDT9_BACVE</name>
<dbReference type="Proteomes" id="UP000587477">
    <property type="component" value="Chromosome"/>
</dbReference>
<keyword evidence="2" id="KW-0963">Cytoplasm</keyword>
<protein>
    <submittedName>
        <fullName evidence="7">Response regulator aspartate phosphatase I</fullName>
        <ecNumber evidence="7">3.1.-.-</ecNumber>
    </submittedName>
</protein>
<evidence type="ECO:0000256" key="3">
    <source>
        <dbReference type="ARBA" id="ARBA00022737"/>
    </source>
</evidence>
<reference evidence="8" key="1">
    <citation type="submission" date="2020-10" db="EMBL/GenBank/DDBJ databases">
        <title>Complete genome sequence of Bacillus velezensis NST6.</title>
        <authorList>
            <person name="Choi J."/>
        </authorList>
    </citation>
    <scope>NUCLEOTIDE SEQUENCE [LARGE SCALE GENOMIC DNA]</scope>
    <source>
        <strain evidence="8">NST6</strain>
    </source>
</reference>
<dbReference type="Pfam" id="PF18801">
    <property type="entry name" value="RapH_N"/>
    <property type="match status" value="1"/>
</dbReference>
<evidence type="ECO:0000313" key="8">
    <source>
        <dbReference type="Proteomes" id="UP000587477"/>
    </source>
</evidence>
<proteinExistence type="inferred from homology"/>
<dbReference type="InterPro" id="IPR019734">
    <property type="entry name" value="TPR_rpt"/>
</dbReference>
<comment type="subcellular location">
    <subcellularLocation>
        <location evidence="1">Cytoplasm</location>
    </subcellularLocation>
</comment>
<dbReference type="SMART" id="SM00028">
    <property type="entry name" value="TPR"/>
    <property type="match status" value="3"/>
</dbReference>
<keyword evidence="6" id="KW-0175">Coiled coil</keyword>
<dbReference type="Pfam" id="PF13424">
    <property type="entry name" value="TPR_12"/>
    <property type="match status" value="1"/>
</dbReference>
<dbReference type="Gene3D" id="1.25.40.10">
    <property type="entry name" value="Tetratricopeptide repeat domain"/>
    <property type="match status" value="2"/>
</dbReference>
<dbReference type="EC" id="3.1.-.-" evidence="7"/>
<dbReference type="SUPFAM" id="SSF48452">
    <property type="entry name" value="TPR-like"/>
    <property type="match status" value="1"/>
</dbReference>
<evidence type="ECO:0000313" key="7">
    <source>
        <dbReference type="EMBL" id="QOY26202.1"/>
    </source>
</evidence>
<dbReference type="PANTHER" id="PTHR46630:SF1">
    <property type="entry name" value="TETRATRICOPEPTIDE REPEAT PROTEIN 29"/>
    <property type="match status" value="1"/>
</dbReference>
<dbReference type="GO" id="GO:0005737">
    <property type="term" value="C:cytoplasm"/>
    <property type="evidence" value="ECO:0007669"/>
    <property type="project" value="UniProtKB-SubCell"/>
</dbReference>
<dbReference type="InterPro" id="IPR051476">
    <property type="entry name" value="Bac_ResReg_Asp_Phosphatase"/>
</dbReference>
<feature type="coiled-coil region" evidence="6">
    <location>
        <begin position="25"/>
        <end position="52"/>
    </location>
</feature>
<keyword evidence="7" id="KW-0378">Hydrolase</keyword>
<evidence type="ECO:0000256" key="4">
    <source>
        <dbReference type="ARBA" id="ARBA00022803"/>
    </source>
</evidence>
<evidence type="ECO:0000256" key="1">
    <source>
        <dbReference type="ARBA" id="ARBA00004496"/>
    </source>
</evidence>
<gene>
    <name evidence="7" type="primary">rapI_1</name>
    <name evidence="7" type="ORF">BACVE_001158</name>
</gene>
<comment type="similarity">
    <text evidence="5">Belongs to the Rap family.</text>
</comment>
<dbReference type="InterPro" id="IPR011990">
    <property type="entry name" value="TPR-like_helical_dom_sf"/>
</dbReference>
<evidence type="ECO:0000256" key="2">
    <source>
        <dbReference type="ARBA" id="ARBA00022490"/>
    </source>
</evidence>
<evidence type="ECO:0000256" key="5">
    <source>
        <dbReference type="ARBA" id="ARBA00038253"/>
    </source>
</evidence>
<keyword evidence="3" id="KW-0677">Repeat</keyword>
<organism evidence="7 8">
    <name type="scientific">Bacillus velezensis</name>
    <dbReference type="NCBI Taxonomy" id="492670"/>
    <lineage>
        <taxon>Bacteria</taxon>
        <taxon>Bacillati</taxon>
        <taxon>Bacillota</taxon>
        <taxon>Bacilli</taxon>
        <taxon>Bacillales</taxon>
        <taxon>Bacillaceae</taxon>
        <taxon>Bacillus</taxon>
        <taxon>Bacillus amyloliquefaciens group</taxon>
    </lineage>
</organism>
<dbReference type="PANTHER" id="PTHR46630">
    <property type="entry name" value="TETRATRICOPEPTIDE REPEAT PROTEIN 29"/>
    <property type="match status" value="1"/>
</dbReference>